<dbReference type="AlphaFoldDB" id="C1DZF3"/>
<dbReference type="Pfam" id="PF00857">
    <property type="entry name" value="Isochorismatase"/>
    <property type="match status" value="1"/>
</dbReference>
<dbReference type="Gene3D" id="3.40.50.850">
    <property type="entry name" value="Isochorismatase-like"/>
    <property type="match status" value="1"/>
</dbReference>
<keyword evidence="3" id="KW-0479">Metal-binding</keyword>
<dbReference type="SUPFAM" id="SSF52499">
    <property type="entry name" value="Isochorismatase-like hydrolases"/>
    <property type="match status" value="1"/>
</dbReference>
<proteinExistence type="inferred from homology"/>
<reference evidence="10 11" key="1">
    <citation type="journal article" date="2009" name="Science">
        <title>Green evolution and dynamic adaptations revealed by genomes of the marine picoeukaryotes Micromonas.</title>
        <authorList>
            <person name="Worden A.Z."/>
            <person name="Lee J.H."/>
            <person name="Mock T."/>
            <person name="Rouze P."/>
            <person name="Simmons M.P."/>
            <person name="Aerts A.L."/>
            <person name="Allen A.E."/>
            <person name="Cuvelier M.L."/>
            <person name="Derelle E."/>
            <person name="Everett M.V."/>
            <person name="Foulon E."/>
            <person name="Grimwood J."/>
            <person name="Gundlach H."/>
            <person name="Henrissat B."/>
            <person name="Napoli C."/>
            <person name="McDonald S.M."/>
            <person name="Parker M.S."/>
            <person name="Rombauts S."/>
            <person name="Salamov A."/>
            <person name="Von Dassow P."/>
            <person name="Badger J.H."/>
            <person name="Coutinho P.M."/>
            <person name="Demir E."/>
            <person name="Dubchak I."/>
            <person name="Gentemann C."/>
            <person name="Eikrem W."/>
            <person name="Gready J.E."/>
            <person name="John U."/>
            <person name="Lanier W."/>
            <person name="Lindquist E.A."/>
            <person name="Lucas S."/>
            <person name="Mayer K.F."/>
            <person name="Moreau H."/>
            <person name="Not F."/>
            <person name="Otillar R."/>
            <person name="Panaud O."/>
            <person name="Pangilinan J."/>
            <person name="Paulsen I."/>
            <person name="Piegu B."/>
            <person name="Poliakov A."/>
            <person name="Robbens S."/>
            <person name="Schmutz J."/>
            <person name="Toulza E."/>
            <person name="Wyss T."/>
            <person name="Zelensky A."/>
            <person name="Zhou K."/>
            <person name="Armbrust E.V."/>
            <person name="Bhattacharya D."/>
            <person name="Goodenough U.W."/>
            <person name="Van de Peer Y."/>
            <person name="Grigoriev I.V."/>
        </authorList>
    </citation>
    <scope>NUCLEOTIDE SEQUENCE [LARGE SCALE GENOMIC DNA]</scope>
    <source>
        <strain evidence="11">RCC299 / NOUM17</strain>
    </source>
</reference>
<dbReference type="FunCoup" id="C1DZF3">
    <property type="interactions" value="355"/>
</dbReference>
<dbReference type="GO" id="GO:0008936">
    <property type="term" value="F:nicotinamidase activity"/>
    <property type="evidence" value="ECO:0007669"/>
    <property type="project" value="UniProtKB-EC"/>
</dbReference>
<dbReference type="InterPro" id="IPR036380">
    <property type="entry name" value="Isochorismatase-like_sf"/>
</dbReference>
<name>C1DZF3_MICCC</name>
<evidence type="ECO:0000256" key="4">
    <source>
        <dbReference type="ARBA" id="ARBA00022801"/>
    </source>
</evidence>
<dbReference type="InterPro" id="IPR052347">
    <property type="entry name" value="Isochorismatase_Nicotinamidase"/>
</dbReference>
<protein>
    <recommendedName>
        <fullName evidence="6">nicotinamidase</fullName>
        <ecNumber evidence="6">3.5.1.19</ecNumber>
    </recommendedName>
    <alternativeName>
        <fullName evidence="7">Nicotinamide deamidase</fullName>
    </alternativeName>
</protein>
<keyword evidence="4" id="KW-0378">Hydrolase</keyword>
<dbReference type="GO" id="GO:0019363">
    <property type="term" value="P:pyridine nucleotide biosynthetic process"/>
    <property type="evidence" value="ECO:0007669"/>
    <property type="project" value="UniProtKB-KW"/>
</dbReference>
<evidence type="ECO:0000256" key="3">
    <source>
        <dbReference type="ARBA" id="ARBA00022723"/>
    </source>
</evidence>
<accession>C1DZF3</accession>
<keyword evidence="11" id="KW-1185">Reference proteome</keyword>
<keyword evidence="2" id="KW-0662">Pyridine nucleotide biosynthesis</keyword>
<dbReference type="GO" id="GO:0046872">
    <property type="term" value="F:metal ion binding"/>
    <property type="evidence" value="ECO:0007669"/>
    <property type="project" value="UniProtKB-KW"/>
</dbReference>
<evidence type="ECO:0000259" key="9">
    <source>
        <dbReference type="Pfam" id="PF00857"/>
    </source>
</evidence>
<dbReference type="PANTHER" id="PTHR11080">
    <property type="entry name" value="PYRAZINAMIDASE/NICOTINAMIDASE"/>
    <property type="match status" value="1"/>
</dbReference>
<evidence type="ECO:0000256" key="5">
    <source>
        <dbReference type="ARBA" id="ARBA00037900"/>
    </source>
</evidence>
<comment type="similarity">
    <text evidence="1">Belongs to the isochorismatase family.</text>
</comment>
<feature type="region of interest" description="Disordered" evidence="8">
    <location>
        <begin position="1"/>
        <end position="24"/>
    </location>
</feature>
<evidence type="ECO:0000256" key="6">
    <source>
        <dbReference type="ARBA" id="ARBA00039017"/>
    </source>
</evidence>
<dbReference type="CDD" id="cd01011">
    <property type="entry name" value="nicotinamidase"/>
    <property type="match status" value="1"/>
</dbReference>
<dbReference type="EMBL" id="CP001323">
    <property type="protein sequence ID" value="ACO60641.1"/>
    <property type="molecule type" value="Genomic_DNA"/>
</dbReference>
<dbReference type="eggNOG" id="KOG4003">
    <property type="taxonomic scope" value="Eukaryota"/>
</dbReference>
<evidence type="ECO:0000313" key="11">
    <source>
        <dbReference type="Proteomes" id="UP000002009"/>
    </source>
</evidence>
<sequence>MLTLSESGIEPREGAAPSTSLDPGFKPVPGDALLVIDVQNDFIPGGALEVAGGHEVVPVCNALMDRFDVVVFSQDWHCPGHLSFASSHEGKSPYDSTRMPYGDQTLWPDHCIQGTSGSSFHADLSIPDRVRVVRKGFRKDIDSYSAFFENDQTTPTGLEGYLKDIGVRRVFVCGLAYDFCVRFTAVDAKVKCGFDEVVVVKDATRSVGLPGTVEAADEGMKEAGVKVADSGSLVAALAGL</sequence>
<dbReference type="KEGG" id="mis:MICPUN_56558"/>
<evidence type="ECO:0000256" key="8">
    <source>
        <dbReference type="SAM" id="MobiDB-lite"/>
    </source>
</evidence>
<dbReference type="InterPro" id="IPR000868">
    <property type="entry name" value="Isochorismatase-like_dom"/>
</dbReference>
<gene>
    <name evidence="10" type="ORF">MICPUN_56558</name>
</gene>
<dbReference type="RefSeq" id="XP_002499382.1">
    <property type="nucleotide sequence ID" value="XM_002499337.1"/>
</dbReference>
<dbReference type="GeneID" id="8241044"/>
<evidence type="ECO:0000256" key="7">
    <source>
        <dbReference type="ARBA" id="ARBA00043224"/>
    </source>
</evidence>
<dbReference type="PANTHER" id="PTHR11080:SF2">
    <property type="entry name" value="LD05707P"/>
    <property type="match status" value="1"/>
</dbReference>
<evidence type="ECO:0000256" key="2">
    <source>
        <dbReference type="ARBA" id="ARBA00022642"/>
    </source>
</evidence>
<dbReference type="EC" id="3.5.1.19" evidence="6"/>
<dbReference type="OMA" id="DFVDSWP"/>
<evidence type="ECO:0000256" key="1">
    <source>
        <dbReference type="ARBA" id="ARBA00006336"/>
    </source>
</evidence>
<dbReference type="OrthoDB" id="167809at2759"/>
<dbReference type="InParanoid" id="C1DZF3"/>
<dbReference type="Proteomes" id="UP000002009">
    <property type="component" value="Chromosome 2"/>
</dbReference>
<feature type="domain" description="Isochorismatase-like" evidence="9">
    <location>
        <begin position="32"/>
        <end position="230"/>
    </location>
</feature>
<organism evidence="10 11">
    <name type="scientific">Micromonas commoda (strain RCC299 / NOUM17 / CCMP2709)</name>
    <name type="common">Picoplanktonic green alga</name>
    <dbReference type="NCBI Taxonomy" id="296587"/>
    <lineage>
        <taxon>Eukaryota</taxon>
        <taxon>Viridiplantae</taxon>
        <taxon>Chlorophyta</taxon>
        <taxon>Mamiellophyceae</taxon>
        <taxon>Mamiellales</taxon>
        <taxon>Mamiellaceae</taxon>
        <taxon>Micromonas</taxon>
    </lineage>
</organism>
<comment type="pathway">
    <text evidence="5">Cofactor biosynthesis; nicotinate biosynthesis; nicotinate from nicotinamide: step 1/1.</text>
</comment>
<dbReference type="STRING" id="296587.C1DZF3"/>
<evidence type="ECO:0000313" key="10">
    <source>
        <dbReference type="EMBL" id="ACO60641.1"/>
    </source>
</evidence>